<evidence type="ECO:0000313" key="2">
    <source>
        <dbReference type="EMBL" id="KWT67418.1"/>
    </source>
</evidence>
<feature type="region of interest" description="Disordered" evidence="1">
    <location>
        <begin position="100"/>
        <end position="119"/>
    </location>
</feature>
<dbReference type="EMBL" id="LMTR01000065">
    <property type="protein sequence ID" value="KWT67418.1"/>
    <property type="molecule type" value="Genomic_DNA"/>
</dbReference>
<feature type="compositionally biased region" description="Basic and acidic residues" evidence="1">
    <location>
        <begin position="1"/>
        <end position="17"/>
    </location>
</feature>
<dbReference type="Proteomes" id="UP000059074">
    <property type="component" value="Unassembled WGS sequence"/>
</dbReference>
<feature type="compositionally biased region" description="Acidic residues" evidence="1">
    <location>
        <begin position="39"/>
        <end position="50"/>
    </location>
</feature>
<dbReference type="STRING" id="121290.APY04_1983"/>
<accession>A0A109BEP2</accession>
<proteinExistence type="predicted"/>
<dbReference type="PATRIC" id="fig|121290.4.peg.3380"/>
<reference evidence="2 3" key="1">
    <citation type="submission" date="2015-10" db="EMBL/GenBank/DDBJ databases">
        <title>Transcriptomic analysis of a linuron degrading triple-species bacterial consortium.</title>
        <authorList>
            <person name="Albers P."/>
        </authorList>
    </citation>
    <scope>NUCLEOTIDE SEQUENCE [LARGE SCALE GENOMIC DNA]</scope>
    <source>
        <strain evidence="2 3">WDL6</strain>
    </source>
</reference>
<protein>
    <submittedName>
        <fullName evidence="2">Uncharacterized protein</fullName>
    </submittedName>
</protein>
<dbReference type="AlphaFoldDB" id="A0A109BEP2"/>
<organism evidence="2 3">
    <name type="scientific">Hyphomicrobium sulfonivorans</name>
    <dbReference type="NCBI Taxonomy" id="121290"/>
    <lineage>
        <taxon>Bacteria</taxon>
        <taxon>Pseudomonadati</taxon>
        <taxon>Pseudomonadota</taxon>
        <taxon>Alphaproteobacteria</taxon>
        <taxon>Hyphomicrobiales</taxon>
        <taxon>Hyphomicrobiaceae</taxon>
        <taxon>Hyphomicrobium</taxon>
    </lineage>
</organism>
<feature type="region of interest" description="Disordered" evidence="1">
    <location>
        <begin position="1"/>
        <end position="51"/>
    </location>
</feature>
<sequence>MEREWKRDAEGAGRPEARQSAAGYAVPQQPPPVPSPVEFDPDGFGSDDEDGLRMLAALGAMTSLEPDYSSESADDFSGEASVTIIEATVMRAPVRPFGVAQREGQPSAPLSVQDGYPPMVVEPAEPDSVADGDEIGVLSALREEAEVEIIYPDQSVPELLGATSTRAEKPASLSERIAAVAGRSAGSRFIKALSGK</sequence>
<gene>
    <name evidence="2" type="ORF">APY04_1983</name>
</gene>
<evidence type="ECO:0000256" key="1">
    <source>
        <dbReference type="SAM" id="MobiDB-lite"/>
    </source>
</evidence>
<evidence type="ECO:0000313" key="3">
    <source>
        <dbReference type="Proteomes" id="UP000059074"/>
    </source>
</evidence>
<dbReference type="OrthoDB" id="9932080at2"/>
<comment type="caution">
    <text evidence="2">The sequence shown here is derived from an EMBL/GenBank/DDBJ whole genome shotgun (WGS) entry which is preliminary data.</text>
</comment>
<name>A0A109BEP2_HYPSL</name>
<dbReference type="RefSeq" id="WP_068462019.1">
    <property type="nucleotide sequence ID" value="NZ_LMTR01000065.1"/>
</dbReference>
<keyword evidence="3" id="KW-1185">Reference proteome</keyword>